<dbReference type="Proteomes" id="UP000241769">
    <property type="component" value="Unassembled WGS sequence"/>
</dbReference>
<sequence>MKTVLPLLQTPTQVPMLAHKRSLRSDRRRQSSHPLCGLLVCHCYGKGFAPLTPDFPHPRLPGYPFDII</sequence>
<dbReference type="AlphaFoldDB" id="A0A2P6N551"/>
<reference evidence="1 2" key="1">
    <citation type="journal article" date="2018" name="Genome Biol. Evol.">
        <title>Multiple Roots of Fruiting Body Formation in Amoebozoa.</title>
        <authorList>
            <person name="Hillmann F."/>
            <person name="Forbes G."/>
            <person name="Novohradska S."/>
            <person name="Ferling I."/>
            <person name="Riege K."/>
            <person name="Groth M."/>
            <person name="Westermann M."/>
            <person name="Marz M."/>
            <person name="Spaller T."/>
            <person name="Winckler T."/>
            <person name="Schaap P."/>
            <person name="Glockner G."/>
        </authorList>
    </citation>
    <scope>NUCLEOTIDE SEQUENCE [LARGE SCALE GENOMIC DNA]</scope>
    <source>
        <strain evidence="1 2">Jena</strain>
    </source>
</reference>
<organism evidence="1 2">
    <name type="scientific">Planoprotostelium fungivorum</name>
    <dbReference type="NCBI Taxonomy" id="1890364"/>
    <lineage>
        <taxon>Eukaryota</taxon>
        <taxon>Amoebozoa</taxon>
        <taxon>Evosea</taxon>
        <taxon>Variosea</taxon>
        <taxon>Cavosteliida</taxon>
        <taxon>Cavosteliaceae</taxon>
        <taxon>Planoprotostelium</taxon>
    </lineage>
</organism>
<comment type="caution">
    <text evidence="1">The sequence shown here is derived from an EMBL/GenBank/DDBJ whole genome shotgun (WGS) entry which is preliminary data.</text>
</comment>
<protein>
    <submittedName>
        <fullName evidence="1">Uncharacterized protein</fullName>
    </submittedName>
</protein>
<evidence type="ECO:0000313" key="2">
    <source>
        <dbReference type="Proteomes" id="UP000241769"/>
    </source>
</evidence>
<keyword evidence="2" id="KW-1185">Reference proteome</keyword>
<dbReference type="EMBL" id="MDYQ01000198">
    <property type="protein sequence ID" value="PRP79072.1"/>
    <property type="molecule type" value="Genomic_DNA"/>
</dbReference>
<evidence type="ECO:0000313" key="1">
    <source>
        <dbReference type="EMBL" id="PRP79072.1"/>
    </source>
</evidence>
<dbReference type="InParanoid" id="A0A2P6N551"/>
<proteinExistence type="predicted"/>
<gene>
    <name evidence="1" type="ORF">PROFUN_13174</name>
</gene>
<accession>A0A2P6N551</accession>
<name>A0A2P6N551_9EUKA</name>